<accession>A0A1C7LMF6</accession>
<dbReference type="Proteomes" id="UP000092993">
    <property type="component" value="Unassembled WGS sequence"/>
</dbReference>
<comment type="caution">
    <text evidence="2">The sequence shown here is derived from an EMBL/GenBank/DDBJ whole genome shotgun (WGS) entry which is preliminary data.</text>
</comment>
<dbReference type="EMBL" id="LUGG01000038">
    <property type="protein sequence ID" value="OBZ65975.1"/>
    <property type="molecule type" value="Genomic_DNA"/>
</dbReference>
<reference evidence="2 3" key="1">
    <citation type="submission" date="2016-03" db="EMBL/GenBank/DDBJ databases">
        <title>Whole genome sequencing of Grifola frondosa 9006-11.</title>
        <authorList>
            <person name="Min B."/>
            <person name="Park H."/>
            <person name="Kim J.-G."/>
            <person name="Cho H."/>
            <person name="Oh Y.-L."/>
            <person name="Kong W.-S."/>
            <person name="Choi I.-G."/>
        </authorList>
    </citation>
    <scope>NUCLEOTIDE SEQUENCE [LARGE SCALE GENOMIC DNA]</scope>
    <source>
        <strain evidence="2 3">9006-11</strain>
    </source>
</reference>
<dbReference type="OrthoDB" id="2980978at2759"/>
<keyword evidence="3" id="KW-1185">Reference proteome</keyword>
<evidence type="ECO:0000313" key="3">
    <source>
        <dbReference type="Proteomes" id="UP000092993"/>
    </source>
</evidence>
<name>A0A1C7LMF6_GRIFR</name>
<evidence type="ECO:0000313" key="2">
    <source>
        <dbReference type="EMBL" id="OBZ65975.1"/>
    </source>
</evidence>
<dbReference type="OMA" id="CNSSEAF"/>
<feature type="compositionally biased region" description="Basic and acidic residues" evidence="1">
    <location>
        <begin position="34"/>
        <end position="48"/>
    </location>
</feature>
<protein>
    <submittedName>
        <fullName evidence="2">Uncharacterized protein</fullName>
    </submittedName>
</protein>
<feature type="region of interest" description="Disordered" evidence="1">
    <location>
        <begin position="1"/>
        <end position="52"/>
    </location>
</feature>
<sequence>MDPNSTPWYSPLNELDDDDLDDPDWEPDSDSGDDLEHSRQREPSDSPHRQRTRRWRAELLQEGDISARVKEVLEFMKSRKLDLPLLLWAISWNVQDLVQDTAVQFERTALTSSEELPELFHRWYKPPRGHNRGIKSKGASCAITRFALDWVGNVVNQEMSVVGIGARESTDAVVSLASLRVDHKAEEEQA</sequence>
<evidence type="ECO:0000256" key="1">
    <source>
        <dbReference type="SAM" id="MobiDB-lite"/>
    </source>
</evidence>
<feature type="compositionally biased region" description="Acidic residues" evidence="1">
    <location>
        <begin position="14"/>
        <end position="33"/>
    </location>
</feature>
<proteinExistence type="predicted"/>
<gene>
    <name evidence="2" type="ORF">A0H81_14143</name>
</gene>
<dbReference type="AlphaFoldDB" id="A0A1C7LMF6"/>
<organism evidence="2 3">
    <name type="scientific">Grifola frondosa</name>
    <name type="common">Maitake</name>
    <name type="synonym">Polyporus frondosus</name>
    <dbReference type="NCBI Taxonomy" id="5627"/>
    <lineage>
        <taxon>Eukaryota</taxon>
        <taxon>Fungi</taxon>
        <taxon>Dikarya</taxon>
        <taxon>Basidiomycota</taxon>
        <taxon>Agaricomycotina</taxon>
        <taxon>Agaricomycetes</taxon>
        <taxon>Polyporales</taxon>
        <taxon>Grifolaceae</taxon>
        <taxon>Grifola</taxon>
    </lineage>
</organism>
<dbReference type="STRING" id="5627.A0A1C7LMF6"/>